<protein>
    <recommendedName>
        <fullName evidence="6">DUF1294 domain-containing protein</fullName>
    </recommendedName>
</protein>
<proteinExistence type="predicted"/>
<dbReference type="Pfam" id="PF06961">
    <property type="entry name" value="DUF1294"/>
    <property type="match status" value="1"/>
</dbReference>
<feature type="transmembrane region" description="Helical" evidence="1">
    <location>
        <begin position="112"/>
        <end position="131"/>
    </location>
</feature>
<dbReference type="Proteomes" id="UP001152485">
    <property type="component" value="Unassembled WGS sequence"/>
</dbReference>
<evidence type="ECO:0000256" key="1">
    <source>
        <dbReference type="SAM" id="Phobius"/>
    </source>
</evidence>
<keyword evidence="1" id="KW-0812">Transmembrane</keyword>
<feature type="transmembrane region" description="Helical" evidence="1">
    <location>
        <begin position="27"/>
        <end position="60"/>
    </location>
</feature>
<gene>
    <name evidence="3" type="ORF">PSECIP111854_01007</name>
    <name evidence="2" type="ORF">PSECIP111951_00112</name>
</gene>
<organism evidence="3 4">
    <name type="scientific">Pseudoalteromonas holothuriae</name>
    <dbReference type="NCBI Taxonomy" id="2963714"/>
    <lineage>
        <taxon>Bacteria</taxon>
        <taxon>Pseudomonadati</taxon>
        <taxon>Pseudomonadota</taxon>
        <taxon>Gammaproteobacteria</taxon>
        <taxon>Alteromonadales</taxon>
        <taxon>Pseudoalteromonadaceae</taxon>
        <taxon>Pseudoalteromonas</taxon>
    </lineage>
</organism>
<evidence type="ECO:0000313" key="4">
    <source>
        <dbReference type="Proteomes" id="UP001152467"/>
    </source>
</evidence>
<dbReference type="AlphaFoldDB" id="A0A9W4QTJ8"/>
<evidence type="ECO:0008006" key="6">
    <source>
        <dbReference type="Google" id="ProtNLM"/>
    </source>
</evidence>
<keyword evidence="1" id="KW-1133">Transmembrane helix</keyword>
<dbReference type="EMBL" id="CAMAPD010000001">
    <property type="protein sequence ID" value="CAH9050063.1"/>
    <property type="molecule type" value="Genomic_DNA"/>
</dbReference>
<reference evidence="3 5" key="1">
    <citation type="submission" date="2022-07" db="EMBL/GenBank/DDBJ databases">
        <authorList>
            <person name="Criscuolo A."/>
        </authorList>
    </citation>
    <scope>NUCLEOTIDE SEQUENCE</scope>
    <source>
        <strain evidence="5">CIP 111951</strain>
        <strain evidence="3">CIP111854</strain>
        <strain evidence="2">CIP111951</strain>
    </source>
</reference>
<evidence type="ECO:0000313" key="5">
    <source>
        <dbReference type="Proteomes" id="UP001152485"/>
    </source>
</evidence>
<evidence type="ECO:0000313" key="3">
    <source>
        <dbReference type="EMBL" id="CAH9052624.1"/>
    </source>
</evidence>
<dbReference type="InterPro" id="IPR010718">
    <property type="entry name" value="DUF1294"/>
</dbReference>
<keyword evidence="1" id="KW-0472">Membrane</keyword>
<comment type="caution">
    <text evidence="3">The sequence shown here is derived from an EMBL/GenBank/DDBJ whole genome shotgun (WGS) entry which is preliminary data.</text>
</comment>
<sequence length="133" mass="15417">MAVSVNVIFLALSYTLSRCNWLLITLLIMWLACYFAAVFMAIVMVSIGYLFAMNVIFVWLFYLDKHRAIACARRVSETTLLCVSWLGANMSMFVTQKWLRHKNQKRRFNAKLCVLSALQTVVLVFISYLLVFK</sequence>
<evidence type="ECO:0000313" key="2">
    <source>
        <dbReference type="EMBL" id="CAH9050063.1"/>
    </source>
</evidence>
<keyword evidence="4" id="KW-1185">Reference proteome</keyword>
<dbReference type="Proteomes" id="UP001152467">
    <property type="component" value="Unassembled WGS sequence"/>
</dbReference>
<dbReference type="RefSeq" id="WP_261591319.1">
    <property type="nucleotide sequence ID" value="NZ_CAMAPC010000003.1"/>
</dbReference>
<name>A0A9W4QTJ8_9GAMM</name>
<dbReference type="EMBL" id="CAMAPC010000003">
    <property type="protein sequence ID" value="CAH9052624.1"/>
    <property type="molecule type" value="Genomic_DNA"/>
</dbReference>
<accession>A0A9W4QTJ8</accession>